<feature type="signal peptide" evidence="2">
    <location>
        <begin position="1"/>
        <end position="20"/>
    </location>
</feature>
<evidence type="ECO:0000313" key="3">
    <source>
        <dbReference type="EMBL" id="MBD3364532.1"/>
    </source>
</evidence>
<evidence type="ECO:0000256" key="2">
    <source>
        <dbReference type="SAM" id="SignalP"/>
    </source>
</evidence>
<reference evidence="3" key="1">
    <citation type="submission" date="2019-11" db="EMBL/GenBank/DDBJ databases">
        <title>Microbial mats filling the niche in hypersaline microbial mats.</title>
        <authorList>
            <person name="Wong H.L."/>
            <person name="Macleod F.I."/>
            <person name="White R.A. III"/>
            <person name="Burns B.P."/>
        </authorList>
    </citation>
    <scope>NUCLEOTIDE SEQUENCE</scope>
    <source>
        <strain evidence="3">Bin_327</strain>
    </source>
</reference>
<feature type="compositionally biased region" description="Acidic residues" evidence="1">
    <location>
        <begin position="53"/>
        <end position="68"/>
    </location>
</feature>
<accession>A0A9D5K8Z2</accession>
<proteinExistence type="predicted"/>
<sequence>MKKLLAIALCVALVSFGVFGCKKPEEPDTPEADTTTVETPEEVIDTAAVEDTMPAEEMPEETPEEAPE</sequence>
<feature type="chain" id="PRO_5038672239" evidence="2">
    <location>
        <begin position="21"/>
        <end position="68"/>
    </location>
</feature>
<organism evidence="3 4">
    <name type="scientific">candidate division WOR-3 bacterium</name>
    <dbReference type="NCBI Taxonomy" id="2052148"/>
    <lineage>
        <taxon>Bacteria</taxon>
        <taxon>Bacteria division WOR-3</taxon>
    </lineage>
</organism>
<dbReference type="Proteomes" id="UP000630660">
    <property type="component" value="Unassembled WGS sequence"/>
</dbReference>
<comment type="caution">
    <text evidence="3">The sequence shown here is derived from an EMBL/GenBank/DDBJ whole genome shotgun (WGS) entry which is preliminary data.</text>
</comment>
<evidence type="ECO:0000313" key="4">
    <source>
        <dbReference type="Proteomes" id="UP000630660"/>
    </source>
</evidence>
<dbReference type="AlphaFoldDB" id="A0A9D5K8Z2"/>
<name>A0A9D5K8Z2_UNCW3</name>
<feature type="region of interest" description="Disordered" evidence="1">
    <location>
        <begin position="22"/>
        <end position="41"/>
    </location>
</feature>
<protein>
    <submittedName>
        <fullName evidence="3">Uncharacterized protein</fullName>
    </submittedName>
</protein>
<evidence type="ECO:0000256" key="1">
    <source>
        <dbReference type="SAM" id="MobiDB-lite"/>
    </source>
</evidence>
<feature type="region of interest" description="Disordered" evidence="1">
    <location>
        <begin position="48"/>
        <end position="68"/>
    </location>
</feature>
<keyword evidence="2" id="KW-0732">Signal</keyword>
<dbReference type="PROSITE" id="PS51257">
    <property type="entry name" value="PROKAR_LIPOPROTEIN"/>
    <property type="match status" value="1"/>
</dbReference>
<dbReference type="EMBL" id="WJKJ01000158">
    <property type="protein sequence ID" value="MBD3364532.1"/>
    <property type="molecule type" value="Genomic_DNA"/>
</dbReference>
<gene>
    <name evidence="3" type="ORF">GF359_04895</name>
</gene>